<comment type="caution">
    <text evidence="1">The sequence shown here is derived from an EMBL/GenBank/DDBJ whole genome shotgun (WGS) entry which is preliminary data.</text>
</comment>
<keyword evidence="2" id="KW-1185">Reference proteome</keyword>
<dbReference type="AlphaFoldDB" id="A0A392R096"/>
<evidence type="ECO:0000313" key="2">
    <source>
        <dbReference type="Proteomes" id="UP000265520"/>
    </source>
</evidence>
<sequence>CGVSLFYGPRAFDVMFLPCSPGLPNSGIRVWSGLVGEWEWILVLNQL</sequence>
<feature type="non-terminal residue" evidence="1">
    <location>
        <position position="1"/>
    </location>
</feature>
<dbReference type="EMBL" id="LXQA010169429">
    <property type="protein sequence ID" value="MCI28975.1"/>
    <property type="molecule type" value="Genomic_DNA"/>
</dbReference>
<organism evidence="1 2">
    <name type="scientific">Trifolium medium</name>
    <dbReference type="NCBI Taxonomy" id="97028"/>
    <lineage>
        <taxon>Eukaryota</taxon>
        <taxon>Viridiplantae</taxon>
        <taxon>Streptophyta</taxon>
        <taxon>Embryophyta</taxon>
        <taxon>Tracheophyta</taxon>
        <taxon>Spermatophyta</taxon>
        <taxon>Magnoliopsida</taxon>
        <taxon>eudicotyledons</taxon>
        <taxon>Gunneridae</taxon>
        <taxon>Pentapetalae</taxon>
        <taxon>rosids</taxon>
        <taxon>fabids</taxon>
        <taxon>Fabales</taxon>
        <taxon>Fabaceae</taxon>
        <taxon>Papilionoideae</taxon>
        <taxon>50 kb inversion clade</taxon>
        <taxon>NPAAA clade</taxon>
        <taxon>Hologalegina</taxon>
        <taxon>IRL clade</taxon>
        <taxon>Trifolieae</taxon>
        <taxon>Trifolium</taxon>
    </lineage>
</organism>
<reference evidence="1 2" key="1">
    <citation type="journal article" date="2018" name="Front. Plant Sci.">
        <title>Red Clover (Trifolium pratense) and Zigzag Clover (T. medium) - A Picture of Genomic Similarities and Differences.</title>
        <authorList>
            <person name="Dluhosova J."/>
            <person name="Istvanek J."/>
            <person name="Nedelnik J."/>
            <person name="Repkova J."/>
        </authorList>
    </citation>
    <scope>NUCLEOTIDE SEQUENCE [LARGE SCALE GENOMIC DNA]</scope>
    <source>
        <strain evidence="2">cv. 10/8</strain>
        <tissue evidence="1">Leaf</tissue>
    </source>
</reference>
<dbReference type="Proteomes" id="UP000265520">
    <property type="component" value="Unassembled WGS sequence"/>
</dbReference>
<proteinExistence type="predicted"/>
<accession>A0A392R096</accession>
<evidence type="ECO:0000313" key="1">
    <source>
        <dbReference type="EMBL" id="MCI28975.1"/>
    </source>
</evidence>
<protein>
    <submittedName>
        <fullName evidence="1">Uncharacterized protein</fullName>
    </submittedName>
</protein>
<name>A0A392R096_9FABA</name>